<keyword evidence="4" id="KW-0833">Ubl conjugation pathway</keyword>
<dbReference type="PANTHER" id="PTHR46896">
    <property type="entry name" value="SENTRIN-SPECIFIC PROTEASE"/>
    <property type="match status" value="1"/>
</dbReference>
<dbReference type="Gene3D" id="3.40.395.10">
    <property type="entry name" value="Adenoviral Proteinase, Chain A"/>
    <property type="match status" value="1"/>
</dbReference>
<proteinExistence type="inferred from homology"/>
<dbReference type="PROSITE" id="PS50600">
    <property type="entry name" value="ULP_PROTEASE"/>
    <property type="match status" value="1"/>
</dbReference>
<evidence type="ECO:0000256" key="6">
    <source>
        <dbReference type="SAM" id="MobiDB-lite"/>
    </source>
</evidence>
<feature type="region of interest" description="Disordered" evidence="6">
    <location>
        <begin position="285"/>
        <end position="319"/>
    </location>
</feature>
<feature type="region of interest" description="Disordered" evidence="6">
    <location>
        <begin position="199"/>
        <end position="254"/>
    </location>
</feature>
<feature type="compositionally biased region" description="Low complexity" evidence="6">
    <location>
        <begin position="97"/>
        <end position="106"/>
    </location>
</feature>
<feature type="region of interest" description="Disordered" evidence="6">
    <location>
        <begin position="1324"/>
        <end position="1354"/>
    </location>
</feature>
<name>A0A6G1I4Y6_9PEZI</name>
<organism evidence="8 9">
    <name type="scientific">Trichodelitschia bisporula</name>
    <dbReference type="NCBI Taxonomy" id="703511"/>
    <lineage>
        <taxon>Eukaryota</taxon>
        <taxon>Fungi</taxon>
        <taxon>Dikarya</taxon>
        <taxon>Ascomycota</taxon>
        <taxon>Pezizomycotina</taxon>
        <taxon>Dothideomycetes</taxon>
        <taxon>Dothideomycetes incertae sedis</taxon>
        <taxon>Phaeotrichales</taxon>
        <taxon>Phaeotrichaceae</taxon>
        <taxon>Trichodelitschia</taxon>
    </lineage>
</organism>
<feature type="compositionally biased region" description="Low complexity" evidence="6">
    <location>
        <begin position="17"/>
        <end position="30"/>
    </location>
</feature>
<reference evidence="8" key="1">
    <citation type="journal article" date="2020" name="Stud. Mycol.">
        <title>101 Dothideomycetes genomes: a test case for predicting lifestyles and emergence of pathogens.</title>
        <authorList>
            <person name="Haridas S."/>
            <person name="Albert R."/>
            <person name="Binder M."/>
            <person name="Bloem J."/>
            <person name="Labutti K."/>
            <person name="Salamov A."/>
            <person name="Andreopoulos B."/>
            <person name="Baker S."/>
            <person name="Barry K."/>
            <person name="Bills G."/>
            <person name="Bluhm B."/>
            <person name="Cannon C."/>
            <person name="Castanera R."/>
            <person name="Culley D."/>
            <person name="Daum C."/>
            <person name="Ezra D."/>
            <person name="Gonzalez J."/>
            <person name="Henrissat B."/>
            <person name="Kuo A."/>
            <person name="Liang C."/>
            <person name="Lipzen A."/>
            <person name="Lutzoni F."/>
            <person name="Magnuson J."/>
            <person name="Mondo S."/>
            <person name="Nolan M."/>
            <person name="Ohm R."/>
            <person name="Pangilinan J."/>
            <person name="Park H.-J."/>
            <person name="Ramirez L."/>
            <person name="Alfaro M."/>
            <person name="Sun H."/>
            <person name="Tritt A."/>
            <person name="Yoshinaga Y."/>
            <person name="Zwiers L.-H."/>
            <person name="Turgeon B."/>
            <person name="Goodwin S."/>
            <person name="Spatafora J."/>
            <person name="Crous P."/>
            <person name="Grigoriev I."/>
        </authorList>
    </citation>
    <scope>NUCLEOTIDE SEQUENCE</scope>
    <source>
        <strain evidence="8">CBS 262.69</strain>
    </source>
</reference>
<dbReference type="InterPro" id="IPR038765">
    <property type="entry name" value="Papain-like_cys_pep_sf"/>
</dbReference>
<feature type="compositionally biased region" description="Polar residues" evidence="6">
    <location>
        <begin position="1124"/>
        <end position="1137"/>
    </location>
</feature>
<evidence type="ECO:0000259" key="7">
    <source>
        <dbReference type="PROSITE" id="PS50600"/>
    </source>
</evidence>
<dbReference type="GO" id="GO:0005737">
    <property type="term" value="C:cytoplasm"/>
    <property type="evidence" value="ECO:0007669"/>
    <property type="project" value="TreeGrafter"/>
</dbReference>
<evidence type="ECO:0000313" key="8">
    <source>
        <dbReference type="EMBL" id="KAF2403045.1"/>
    </source>
</evidence>
<feature type="region of interest" description="Disordered" evidence="6">
    <location>
        <begin position="974"/>
        <end position="1175"/>
    </location>
</feature>
<gene>
    <name evidence="8" type="ORF">EJ06DRAFT_547366</name>
</gene>
<dbReference type="EMBL" id="ML996690">
    <property type="protein sequence ID" value="KAF2403045.1"/>
    <property type="molecule type" value="Genomic_DNA"/>
</dbReference>
<feature type="region of interest" description="Disordered" evidence="6">
    <location>
        <begin position="1196"/>
        <end position="1302"/>
    </location>
</feature>
<sequence length="1466" mass="161551">MRSAIATFLGPFVPTLSNGSTVASSSSNSSREPAEDSPEVGGTSKAEITGKLHTDDAPPYTVLTAALEAGGSTPPFKPPYRPEQTPTSRAADCTPQAAAGASKLAAPPHSPRPRRTDEELRFFPNYKYLNPSYSYLLFTDRIRNPSDATPISIPTMGNKPYGGRQPSINTLNEPRRLPKLTYGRGVRQAYHTVDAHNERVPSHSYTFRGDSRPGKRRKTSNAAETEAEHVQIEDDEMDDKPVVRSPSPEDLSEVDQLLSTRKSFGASVSSISSFPSINEPLKAVDSKLKRKRTRNKGKSSEERRSDGTTGEAASSTRDQPFVILDDDVQPTPQISANTRSSQSHIVSQQNIRPLHLGGSSAPRMTSVQSEYFSAAQAGSKISDDGSGPNDLSTNHQGLATTKAKGFILLDELLKEDSSTKLGNVRAGHVISNDDDDLDELAGPETFSAPLSKSLHLHPNLTTPTDPNSQTHPQTDIMSPNDLSSNSSSEKPVFLEVTDKVLQEARMGFPLLRFRTSILDIKEDKSLKLVSLGGDTFELRGSEQLPVEMRMNCKNALKLLFVWNHPSRFGCRLEFPGRSIQDLQFTQLDDLRKFASMCDGFKIKCHKTDYLVDKLFTRPVPPPRLAGRRGHVEDLQALRTVAKAPAPSNLRRTRQSQGIYPLPLQAGEKIPRQHATLRDLLAAELEPEAPVTRATRSAAKAVSHSAAQRTERRVSPKAPPYSVEPGLGAVWTEPVVYPQTGKKKTTVTFADLFRLDEGEFLNDNLIEFYLRRTQEQHPERATDVYFFGTHFYSTLKADGHSGVENWTKRDDIFSYDYAVVPINEHSHWYLALIVNLPLVKKPPATEEVEQGGPKKKLDRVTVIVFDSMGTRRPGTIKTLKTYLMNEAKAKLGVDIAVADLQGTHARGTPQQQNLSDCGLFLSGYVEKFMADPKGFVEKYAGTPSNDSFDEQEWLALKPTRMRHDIREILQDLARAQEEARQHKQKKSSKSTEAKPTAPSNSTAGTPPEPPKSDGLPPPTECQPMANGSSQTRHVSEPFQEKHSARTSGRRSSDSSCSSKRSAPAMLADSLPPSPKRQRTDSKESLPTNFVNVGQDQPLHPVQVSSPVSSVRKQSPVGLQHKSSDKQQCAQSTAVSFHSSPKKEQCGHLLASDHLLTSHHPQSSKMQRSVRAESPHASVTFEESIAVMPYAASVVTAHRQSTDIHQSDRAATRRQSQAKKSSDTFDCAPKTIVNLTGTPPEARSNLDSGTMQFGQRPESSHSRRSSSGSSGSKRSSDGMLFNEFEFGREKRRRTTGSSANAEVNRLEEGLIEYADKPASLSARFLEKRPSNGDSEFINADDPRGPPNIISLDEEQHVERPVKKPLIKLSIAEQIAKHNKEKLDRQRTGQDMFTNMQHSKKKEQEQEDDDVVCLGSNPHAAQAPRHEHRASTPPRRPSLKSPVHVTHLSPSPQPIPKEDSIGPWGSTAL</sequence>
<dbReference type="GO" id="GO:0016926">
    <property type="term" value="P:protein desumoylation"/>
    <property type="evidence" value="ECO:0007669"/>
    <property type="project" value="TreeGrafter"/>
</dbReference>
<feature type="domain" description="Ubiquitin-like protease family profile" evidence="7">
    <location>
        <begin position="744"/>
        <end position="927"/>
    </location>
</feature>
<feature type="compositionally biased region" description="Basic and acidic residues" evidence="6">
    <location>
        <begin position="1375"/>
        <end position="1385"/>
    </location>
</feature>
<feature type="compositionally biased region" description="Low complexity" evidence="6">
    <location>
        <begin position="1099"/>
        <end position="1115"/>
    </location>
</feature>
<accession>A0A6G1I4Y6</accession>
<dbReference type="Proteomes" id="UP000799640">
    <property type="component" value="Unassembled WGS sequence"/>
</dbReference>
<evidence type="ECO:0000313" key="9">
    <source>
        <dbReference type="Proteomes" id="UP000799640"/>
    </source>
</evidence>
<keyword evidence="9" id="KW-1185">Reference proteome</keyword>
<feature type="region of interest" description="Disordered" evidence="6">
    <location>
        <begin position="429"/>
        <end position="489"/>
    </location>
</feature>
<evidence type="ECO:0000256" key="1">
    <source>
        <dbReference type="ARBA" id="ARBA00005234"/>
    </source>
</evidence>
<feature type="compositionally biased region" description="Polar residues" evidence="6">
    <location>
        <begin position="1083"/>
        <end position="1093"/>
    </location>
</feature>
<dbReference type="GO" id="GO:0005634">
    <property type="term" value="C:nucleus"/>
    <property type="evidence" value="ECO:0007669"/>
    <property type="project" value="TreeGrafter"/>
</dbReference>
<evidence type="ECO:0000256" key="5">
    <source>
        <dbReference type="ARBA" id="ARBA00022801"/>
    </source>
</evidence>
<dbReference type="GO" id="GO:0070139">
    <property type="term" value="F:SUMO-specific endopeptidase activity"/>
    <property type="evidence" value="ECO:0007669"/>
    <property type="project" value="TreeGrafter"/>
</dbReference>
<feature type="compositionally biased region" description="Basic and acidic residues" evidence="6">
    <location>
        <begin position="1032"/>
        <end position="1042"/>
    </location>
</feature>
<dbReference type="GO" id="GO:0006508">
    <property type="term" value="P:proteolysis"/>
    <property type="evidence" value="ECO:0007669"/>
    <property type="project" value="UniProtKB-KW"/>
</dbReference>
<dbReference type="OrthoDB" id="442460at2759"/>
<feature type="compositionally biased region" description="Basic residues" evidence="6">
    <location>
        <begin position="288"/>
        <end position="297"/>
    </location>
</feature>
<evidence type="ECO:0000256" key="4">
    <source>
        <dbReference type="ARBA" id="ARBA00022786"/>
    </source>
</evidence>
<feature type="compositionally biased region" description="Polar residues" evidence="6">
    <location>
        <begin position="459"/>
        <end position="482"/>
    </location>
</feature>
<feature type="region of interest" description="Disordered" evidence="6">
    <location>
        <begin position="150"/>
        <end position="169"/>
    </location>
</feature>
<protein>
    <recommendedName>
        <fullName evidence="7">Ubiquitin-like protease family profile domain-containing protein</fullName>
    </recommendedName>
</protein>
<evidence type="ECO:0000256" key="2">
    <source>
        <dbReference type="ARBA" id="ARBA00022553"/>
    </source>
</evidence>
<feature type="compositionally biased region" description="Basic and acidic residues" evidence="6">
    <location>
        <begin position="1198"/>
        <end position="1209"/>
    </location>
</feature>
<feature type="compositionally biased region" description="Polar residues" evidence="6">
    <location>
        <begin position="307"/>
        <end position="318"/>
    </location>
</feature>
<dbReference type="SUPFAM" id="SSF54001">
    <property type="entry name" value="Cysteine proteinases"/>
    <property type="match status" value="1"/>
</dbReference>
<dbReference type="PANTHER" id="PTHR46896:SF3">
    <property type="entry name" value="FI06413P-RELATED"/>
    <property type="match status" value="1"/>
</dbReference>
<keyword evidence="2" id="KW-0597">Phosphoprotein</keyword>
<feature type="region of interest" description="Disordered" evidence="6">
    <location>
        <begin position="1375"/>
        <end position="1466"/>
    </location>
</feature>
<feature type="region of interest" description="Disordered" evidence="6">
    <location>
        <begin position="1"/>
        <end position="116"/>
    </location>
</feature>
<keyword evidence="5" id="KW-0378">Hydrolase</keyword>
<keyword evidence="3" id="KW-0645">Protease</keyword>
<comment type="similarity">
    <text evidence="1">Belongs to the peptidase C48 family.</text>
</comment>
<dbReference type="Pfam" id="PF02902">
    <property type="entry name" value="Peptidase_C48"/>
    <property type="match status" value="1"/>
</dbReference>
<feature type="compositionally biased region" description="Acidic residues" evidence="6">
    <location>
        <begin position="432"/>
        <end position="441"/>
    </location>
</feature>
<dbReference type="InterPro" id="IPR051947">
    <property type="entry name" value="Sentrin-specific_protease"/>
</dbReference>
<feature type="region of interest" description="Disordered" evidence="6">
    <location>
        <begin position="690"/>
        <end position="719"/>
    </location>
</feature>
<evidence type="ECO:0000256" key="3">
    <source>
        <dbReference type="ARBA" id="ARBA00022670"/>
    </source>
</evidence>
<dbReference type="InterPro" id="IPR003653">
    <property type="entry name" value="Peptidase_C48_C"/>
</dbReference>